<organism evidence="2 3">
    <name type="scientific">Methylosinus trichosporium (strain ATCC 35070 / NCIMB 11131 / UNIQEM 75 / OB3b)</name>
    <dbReference type="NCBI Taxonomy" id="595536"/>
    <lineage>
        <taxon>Bacteria</taxon>
        <taxon>Pseudomonadati</taxon>
        <taxon>Pseudomonadota</taxon>
        <taxon>Alphaproteobacteria</taxon>
        <taxon>Hyphomicrobiales</taxon>
        <taxon>Methylocystaceae</taxon>
        <taxon>Methylosinus</taxon>
    </lineage>
</organism>
<dbReference type="SUPFAM" id="SSF143100">
    <property type="entry name" value="TTHA1013/TTHA0281-like"/>
    <property type="match status" value="1"/>
</dbReference>
<evidence type="ECO:0000259" key="1">
    <source>
        <dbReference type="Pfam" id="PF15919"/>
    </source>
</evidence>
<dbReference type="Gene3D" id="3.30.160.250">
    <property type="match status" value="1"/>
</dbReference>
<accession>A0A2D2CX33</accession>
<dbReference type="Proteomes" id="UP000230709">
    <property type="component" value="Chromosome"/>
</dbReference>
<dbReference type="KEGG" id="mtw:CQW49_04950"/>
<dbReference type="EMBL" id="CP023737">
    <property type="protein sequence ID" value="ATQ67312.1"/>
    <property type="molecule type" value="Genomic_DNA"/>
</dbReference>
<feature type="domain" description="HicB-like antitoxin of toxin-antitoxin system" evidence="1">
    <location>
        <begin position="9"/>
        <end position="124"/>
    </location>
</feature>
<dbReference type="CDD" id="cd21631">
    <property type="entry name" value="RHH_CopG_NikR-like"/>
    <property type="match status" value="1"/>
</dbReference>
<dbReference type="GO" id="GO:0003677">
    <property type="term" value="F:DNA binding"/>
    <property type="evidence" value="ECO:0007669"/>
    <property type="project" value="UniProtKB-KW"/>
</dbReference>
<dbReference type="STRING" id="595536.GCA_000178815_04169"/>
<sequence>MVHYVGIIDGSDDVWGVRIPDIPGAQGGGSTPEEAITSAVAALRDVVSYKRDGGFTIPPASNLADILASGEVGAGEATVMIPLLLDSGRTVRANVTFDAGLLEAIDEAARRSGVTRSAFLASAARAKIAAI</sequence>
<proteinExistence type="predicted"/>
<evidence type="ECO:0000313" key="3">
    <source>
        <dbReference type="Proteomes" id="UP000230709"/>
    </source>
</evidence>
<reference evidence="3" key="1">
    <citation type="submission" date="2017-10" db="EMBL/GenBank/DDBJ databases">
        <title>Completed PacBio SMRT sequence of Methylosinus trichosporium OB3b reveals presence of a third large plasmid.</title>
        <authorList>
            <person name="Charles T.C."/>
            <person name="Lynch M.D.J."/>
            <person name="Heil J.R."/>
            <person name="Cheng J."/>
        </authorList>
    </citation>
    <scope>NUCLEOTIDE SEQUENCE [LARGE SCALE GENOMIC DNA]</scope>
    <source>
        <strain evidence="3">OB3b</strain>
    </source>
</reference>
<dbReference type="AlphaFoldDB" id="A0A2D2CX33"/>
<keyword evidence="3" id="KW-1185">Reference proteome</keyword>
<evidence type="ECO:0000313" key="2">
    <source>
        <dbReference type="EMBL" id="ATQ67312.1"/>
    </source>
</evidence>
<gene>
    <name evidence="2" type="ORF">CQW49_04950</name>
</gene>
<dbReference type="RefSeq" id="WP_003610663.1">
    <property type="nucleotide sequence ID" value="NZ_ADVE02000001.1"/>
</dbReference>
<protein>
    <submittedName>
        <fullName evidence="2">DNA-binding protein</fullName>
    </submittedName>
</protein>
<keyword evidence="2" id="KW-0238">DNA-binding</keyword>
<dbReference type="InterPro" id="IPR031807">
    <property type="entry name" value="HicB-like"/>
</dbReference>
<dbReference type="Pfam" id="PF15919">
    <property type="entry name" value="HicB_lk_antitox"/>
    <property type="match status" value="1"/>
</dbReference>
<name>A0A2D2CX33_METT3</name>
<dbReference type="InterPro" id="IPR035069">
    <property type="entry name" value="TTHA1013/TTHA0281-like"/>
</dbReference>